<evidence type="ECO:0000313" key="2">
    <source>
        <dbReference type="Proteomes" id="UP000788993"/>
    </source>
</evidence>
<gene>
    <name evidence="1" type="ORF">OGATHE_003635</name>
</gene>
<dbReference type="Proteomes" id="UP000788993">
    <property type="component" value="Unassembled WGS sequence"/>
</dbReference>
<reference evidence="1" key="1">
    <citation type="journal article" date="2021" name="Open Biol.">
        <title>Shared evolutionary footprints suggest mitochondrial oxidative damage underlies multiple complex I losses in fungi.</title>
        <authorList>
            <person name="Schikora-Tamarit M.A."/>
            <person name="Marcet-Houben M."/>
            <person name="Nosek J."/>
            <person name="Gabaldon T."/>
        </authorList>
    </citation>
    <scope>NUCLEOTIDE SEQUENCE</scope>
    <source>
        <strain evidence="1">NCAIM Y.01608</strain>
    </source>
</reference>
<reference evidence="1" key="2">
    <citation type="submission" date="2021-01" db="EMBL/GenBank/DDBJ databases">
        <authorList>
            <person name="Schikora-Tamarit M.A."/>
        </authorList>
    </citation>
    <scope>NUCLEOTIDE SEQUENCE</scope>
    <source>
        <strain evidence="1">NCAIM Y.01608</strain>
    </source>
</reference>
<dbReference type="AntiFam" id="ANF00225">
    <property type="entry name" value="Shadow ORF (opposite tuf)"/>
</dbReference>
<evidence type="ECO:0000313" key="1">
    <source>
        <dbReference type="EMBL" id="KAH3664820.1"/>
    </source>
</evidence>
<comment type="caution">
    <text evidence="1">The sequence shown here is derived from an EMBL/GenBank/DDBJ whole genome shotgun (WGS) entry which is preliminary data.</text>
</comment>
<dbReference type="AlphaFoldDB" id="A0A9P8T492"/>
<dbReference type="EMBL" id="JAEUBD010001178">
    <property type="protein sequence ID" value="KAH3664820.1"/>
    <property type="molecule type" value="Genomic_DNA"/>
</dbReference>
<organism evidence="1 2">
    <name type="scientific">Ogataea polymorpha</name>
    <dbReference type="NCBI Taxonomy" id="460523"/>
    <lineage>
        <taxon>Eukaryota</taxon>
        <taxon>Fungi</taxon>
        <taxon>Dikarya</taxon>
        <taxon>Ascomycota</taxon>
        <taxon>Saccharomycotina</taxon>
        <taxon>Pichiomycetes</taxon>
        <taxon>Pichiales</taxon>
        <taxon>Pichiaceae</taxon>
        <taxon>Ogataea</taxon>
    </lineage>
</organism>
<protein>
    <submittedName>
        <fullName evidence="1">Uncharacterized protein</fullName>
    </submittedName>
</protein>
<dbReference type="AntiFam" id="ANF00072">
    <property type="entry name" value="Shadow ORF (opposite TypA)"/>
</dbReference>
<keyword evidence="2" id="KW-1185">Reference proteome</keyword>
<proteinExistence type="predicted"/>
<sequence>MATARPPNFDNTSRPLNMSLCAFAGAISRASIDTAPSSPCFLVVMNAPPPIPAENMVFVAPMHKQVVTAASAANPPFLRISTPSCEQRAESDATPPWEPRAVKFVCGFQVGPPIKGTWAGYFGRSGGLVEHLAHHLHVVSWHDLFGVVLLRFWESQSDTDVGGSHKHLWSVVLGEWSVSSSLLLGQNVHGGQELLVGLEGANLGKNHTSLKLLSLNTSQQNTWSVSSHSLVKLLVVHFDTSHCGLERSGVLASDNLNFLTLLQHTSLDSTRNNSTSTRDREDFVDRQQKWLLKVPDRCWNVLVHSIHQFLDGLLSDLWLSSFQSTQRRSHDDRGLVTVKAIRTQKLSHFHLNKLQHLWVINGVDLVDEDNQLLNTNLSSKQQVLSSLRHLSIRSSNNNDSTVHLSSTSNHVLDVILMARTVNVRIVSVRSFVLNVCSRDGDTSSTLFWGLVNGRVVQKGGTSVFRKHLGDGSRQSGFAVIHMADGTNVDVGLGSIESSSESDKRVAEVSSNSAHTLVEGGFQQRGNTFTFERLELHVLPIDLAHLFSQLVDPLKFIYHQLLVLGCVNLRVELLGELKATTRNSVAVSFKADRQNITQPHKAVLRYATQILAP</sequence>
<accession>A0A9P8T492</accession>
<name>A0A9P8T492_9ASCO</name>